<name>A0AAJ5NFT8_9BURK</name>
<dbReference type="PANTHER" id="PTHR37937">
    <property type="entry name" value="CONJUGATIVE TRANSFER: DNA TRANSPORT"/>
    <property type="match status" value="1"/>
</dbReference>
<dbReference type="InterPro" id="IPR003688">
    <property type="entry name" value="TraG/VirD4"/>
</dbReference>
<geneLocation type="plasmid" evidence="10">
    <name>iv</name>
</geneLocation>
<evidence type="ECO:0000256" key="1">
    <source>
        <dbReference type="ARBA" id="ARBA00004651"/>
    </source>
</evidence>
<dbReference type="Proteomes" id="UP000268684">
    <property type="component" value="Plasmid IV"/>
</dbReference>
<dbReference type="CDD" id="cd01127">
    <property type="entry name" value="TrwB_TraG_TraD_VirD4"/>
    <property type="match status" value="2"/>
</dbReference>
<keyword evidence="10" id="KW-1185">Reference proteome</keyword>
<dbReference type="Pfam" id="PF02534">
    <property type="entry name" value="T4SS-DNA_transf"/>
    <property type="match status" value="1"/>
</dbReference>
<dbReference type="PANTHER" id="PTHR37937:SF1">
    <property type="entry name" value="CONJUGATIVE TRANSFER: DNA TRANSPORT"/>
    <property type="match status" value="1"/>
</dbReference>
<proteinExistence type="inferred from homology"/>
<comment type="similarity">
    <text evidence="2">Belongs to the VirD4/TraG family.</text>
</comment>
<feature type="compositionally biased region" description="Polar residues" evidence="7">
    <location>
        <begin position="730"/>
        <end position="739"/>
    </location>
</feature>
<feature type="transmembrane region" description="Helical" evidence="8">
    <location>
        <begin position="65"/>
        <end position="90"/>
    </location>
</feature>
<dbReference type="RefSeq" id="WP_053092626.1">
    <property type="nucleotide sequence ID" value="NZ_LR025745.1"/>
</dbReference>
<dbReference type="InterPro" id="IPR027417">
    <property type="entry name" value="P-loop_NTPase"/>
</dbReference>
<dbReference type="Gene3D" id="3.40.50.300">
    <property type="entry name" value="P-loop containing nucleotide triphosphate hydrolases"/>
    <property type="match status" value="1"/>
</dbReference>
<evidence type="ECO:0000256" key="4">
    <source>
        <dbReference type="ARBA" id="ARBA00022692"/>
    </source>
</evidence>
<keyword evidence="4 8" id="KW-0812">Transmembrane</keyword>
<dbReference type="SUPFAM" id="SSF52540">
    <property type="entry name" value="P-loop containing nucleoside triphosphate hydrolases"/>
    <property type="match status" value="1"/>
</dbReference>
<gene>
    <name evidence="9" type="ORF">BSTAB16_7685</name>
</gene>
<evidence type="ECO:0000256" key="6">
    <source>
        <dbReference type="ARBA" id="ARBA00023136"/>
    </source>
</evidence>
<dbReference type="GO" id="GO:0005886">
    <property type="term" value="C:plasma membrane"/>
    <property type="evidence" value="ECO:0007669"/>
    <property type="project" value="UniProtKB-SubCell"/>
</dbReference>
<dbReference type="GeneID" id="39468074"/>
<evidence type="ECO:0000256" key="5">
    <source>
        <dbReference type="ARBA" id="ARBA00022989"/>
    </source>
</evidence>
<keyword evidence="5 8" id="KW-1133">Transmembrane helix</keyword>
<evidence type="ECO:0000256" key="8">
    <source>
        <dbReference type="SAM" id="Phobius"/>
    </source>
</evidence>
<keyword evidence="3" id="KW-1003">Cell membrane</keyword>
<evidence type="ECO:0000313" key="10">
    <source>
        <dbReference type="Proteomes" id="UP000268684"/>
    </source>
</evidence>
<sequence>MKSLVGWLLVVFGGLAMLAALVVAGQYAGAKLFVQLQDLPASIVGVWTLLDYWEAYGHIGKVRLALLPASFVAALVPLLPLVVVALSFAIKRPKRELHGSARFAKRNEIRKAGLLDEAEGRVKKGRRHYPSIIVGRLPSGKPGRPDYSPRYLTFIGQQFVMLAAPTRSGKGVAVVIPNLLTYPDSIIVLDIKGENYDVTSQYRKNCGQAVYRWAPFDESGFTHAWNPLVKIAKLPPHIRIGRLQMIAARLYHSPDARNKFFYDSAADLFLGVALYLMETKKEEAWTFGEVLREAVPIRPDVTLRAHVIDMMERDRDGEPLSGDCLGALARLLSAPDETMGNISKTFMAGLTLFANPIVDAATSRCDFDVADVRRVPMSIYLVLPAAKLSIAGLLANLFFTQWIEDNLDELPEANPELKYQCLGILDEAPAVGKIEILDKANAFIAGYSIRLLTILQSKSQGEAPDAYGVHGMRTLVTNHALKVIYPPRDTHDSKEMSETLGYLTEKAKSTSRTRGRSSSSGENTSDQKRNLMYAQELEIMPQSEEMILGVGLPIHCEKAFYYEDRLFIDRLRSVCSLLGEVGDKKLPTEAELTEARVSGQLRYQGIEIIKIAEIHAKRSARIAAAVRASRQAGASPITAKERLALDQAVPSGFSLQKVREQMLDSLFAIGEPIDDDLRRMFADAIAGNTGIALGMGLVGPDSTASEAPAGHAADSGRQGNVTEHAPAGAPTTTEAYHHE</sequence>
<keyword evidence="9" id="KW-0614">Plasmid</keyword>
<protein>
    <submittedName>
        <fullName evidence="9">Plasmid conjugation protein TraG</fullName>
    </submittedName>
</protein>
<evidence type="ECO:0000256" key="2">
    <source>
        <dbReference type="ARBA" id="ARBA00008806"/>
    </source>
</evidence>
<dbReference type="InterPro" id="IPR051539">
    <property type="entry name" value="T4SS-coupling_protein"/>
</dbReference>
<accession>A0AAJ5NFT8</accession>
<organism evidence="9 10">
    <name type="scientific">Burkholderia stabilis</name>
    <dbReference type="NCBI Taxonomy" id="95485"/>
    <lineage>
        <taxon>Bacteria</taxon>
        <taxon>Pseudomonadati</taxon>
        <taxon>Pseudomonadota</taxon>
        <taxon>Betaproteobacteria</taxon>
        <taxon>Burkholderiales</taxon>
        <taxon>Burkholderiaceae</taxon>
        <taxon>Burkholderia</taxon>
        <taxon>Burkholderia cepacia complex</taxon>
    </lineage>
</organism>
<keyword evidence="6 8" id="KW-0472">Membrane</keyword>
<evidence type="ECO:0000313" key="9">
    <source>
        <dbReference type="EMBL" id="VBB17466.1"/>
    </source>
</evidence>
<reference evidence="9 10" key="1">
    <citation type="submission" date="2017-11" db="EMBL/GenBank/DDBJ databases">
        <authorList>
            <person name="Seth-Smith MB H."/>
        </authorList>
    </citation>
    <scope>NUCLEOTIDE SEQUENCE [LARGE SCALE GENOMIC DNA]</scope>
    <source>
        <strain evidence="9">E</strain>
        <plasmid evidence="10">iv</plasmid>
    </source>
</reference>
<evidence type="ECO:0000256" key="7">
    <source>
        <dbReference type="SAM" id="MobiDB-lite"/>
    </source>
</evidence>
<comment type="subcellular location">
    <subcellularLocation>
        <location evidence="1">Cell membrane</location>
        <topology evidence="1">Multi-pass membrane protein</topology>
    </subcellularLocation>
</comment>
<dbReference type="EMBL" id="LR025745">
    <property type="protein sequence ID" value="VBB17466.1"/>
    <property type="molecule type" value="Genomic_DNA"/>
</dbReference>
<feature type="compositionally biased region" description="Basic and acidic residues" evidence="7">
    <location>
        <begin position="488"/>
        <end position="497"/>
    </location>
</feature>
<feature type="region of interest" description="Disordered" evidence="7">
    <location>
        <begin position="702"/>
        <end position="739"/>
    </location>
</feature>
<feature type="region of interest" description="Disordered" evidence="7">
    <location>
        <begin position="487"/>
        <end position="528"/>
    </location>
</feature>
<dbReference type="AlphaFoldDB" id="A0AAJ5NFT8"/>
<evidence type="ECO:0000256" key="3">
    <source>
        <dbReference type="ARBA" id="ARBA00022475"/>
    </source>
</evidence>